<protein>
    <submittedName>
        <fullName evidence="4">Phosphatidate phosphatase</fullName>
        <ecNumber evidence="4">3.1.3.4</ecNumber>
    </submittedName>
</protein>
<dbReference type="Pfam" id="PF04571">
    <property type="entry name" value="Lipin_N"/>
    <property type="match status" value="1"/>
</dbReference>
<dbReference type="PROSITE" id="PS00018">
    <property type="entry name" value="EF_HAND_1"/>
    <property type="match status" value="1"/>
</dbReference>
<proteinExistence type="inferred from homology"/>
<comment type="caution">
    <text evidence="4">The sequence shown here is derived from an EMBL/GenBank/DDBJ whole genome shotgun (WGS) entry which is preliminary data.</text>
</comment>
<evidence type="ECO:0000259" key="3">
    <source>
        <dbReference type="SMART" id="SM00775"/>
    </source>
</evidence>
<dbReference type="InterPro" id="IPR018247">
    <property type="entry name" value="EF_Hand_1_Ca_BS"/>
</dbReference>
<sequence>MQAVGRIGSYISKSVYTVSGTFHPFGGAVDIIVVEQPDGSYKSSPWYVRFGKFQGVLKSKEKVVGITVNDAEADFHMHLDSKGEAVFMQEVDVKEGESAASPPYTSGEETEGQSRRPLKSKSCNYDSSLFEPVVTERKALIRTNTRQSQFFGFFGRRSPTEEDVQGKENAPDVDKDGSLEVAEMAADLLDLRWSTNLGSPKCKRDNCAPLSDSDTLTKTVKKSPLFHGSSHDEINLISQTSYREANGVEMECVTSEYIVSPSVDSVREHTPATKLEPVISALGLDKSDLEMSSVSVVSEATKSDLDIDDSIARLNSLSDANSSLKENERDNNHSFYSSEISGSSAVELEGSSEEKSRLFCHKECRDVCIHSGDHFTIVHEEKISLSRGTSFGASESTTTECYSHLVSRHPSNDSLKDIDSQSITDASKSSMGEHSILGYKDKLGSSEGPLYDPRIERCTIPPSIGALTILEEEQLLFGDLDGVRPAARHSELSASDHEGKKADSLPMISVAGQGIESCDAKCSPISSLDQSEINDSTNALCLDTRTMSPMSNAIAEIGNVQSEVTIRSARSLPSMVSLSINLKATDPAGEPPKPGYSPRSVDTLGGTGRDGHVRSSTETKIPDVTIDGEKMNGLDISNEPSDVLSGTDVTKVKINKKIVQTLTPTSEQLASLQLKEGKNVVIFTFSTAMLGKQQVDARIFLWRWDTKIVISDVDGTITRSDLLGQVMPLVGVDWSQIGVAHLFSAIKENGYQLLFLSARSISQSYITRQFLLNIKQDGKPLPDGPVVISPDGLFPSLFREVVRRAPHEFKIACLEDIRALFPPDRNPYPFYAGFGNRDTDEVSYLRVGIPLGKIFIINPKGEIVVNRHVDTKSYLTLHSLVNGMFPNMFTTEQEDFNTWNFWKLPPLSIDN</sequence>
<evidence type="ECO:0000313" key="4">
    <source>
        <dbReference type="EMBL" id="KAL1546976.1"/>
    </source>
</evidence>
<keyword evidence="4" id="KW-0378">Hydrolase</keyword>
<dbReference type="PANTHER" id="PTHR12181:SF12">
    <property type="entry name" value="PHOSPHATIDATE PHOSPHATASE"/>
    <property type="match status" value="1"/>
</dbReference>
<dbReference type="Pfam" id="PF08235">
    <property type="entry name" value="LNS2"/>
    <property type="match status" value="1"/>
</dbReference>
<feature type="compositionally biased region" description="Basic and acidic residues" evidence="2">
    <location>
        <begin position="410"/>
        <end position="419"/>
    </location>
</feature>
<feature type="region of interest" description="Disordered" evidence="2">
    <location>
        <begin position="408"/>
        <end position="431"/>
    </location>
</feature>
<dbReference type="EC" id="3.1.3.4" evidence="4"/>
<evidence type="ECO:0000256" key="2">
    <source>
        <dbReference type="SAM" id="MobiDB-lite"/>
    </source>
</evidence>
<dbReference type="InterPro" id="IPR013209">
    <property type="entry name" value="LNS2"/>
</dbReference>
<evidence type="ECO:0000256" key="1">
    <source>
        <dbReference type="ARBA" id="ARBA00005476"/>
    </source>
</evidence>
<organism evidence="4 5">
    <name type="scientific">Salvia divinorum</name>
    <name type="common">Maria pastora</name>
    <name type="synonym">Diviner's sage</name>
    <dbReference type="NCBI Taxonomy" id="28513"/>
    <lineage>
        <taxon>Eukaryota</taxon>
        <taxon>Viridiplantae</taxon>
        <taxon>Streptophyta</taxon>
        <taxon>Embryophyta</taxon>
        <taxon>Tracheophyta</taxon>
        <taxon>Spermatophyta</taxon>
        <taxon>Magnoliopsida</taxon>
        <taxon>eudicotyledons</taxon>
        <taxon>Gunneridae</taxon>
        <taxon>Pentapetalae</taxon>
        <taxon>asterids</taxon>
        <taxon>lamiids</taxon>
        <taxon>Lamiales</taxon>
        <taxon>Lamiaceae</taxon>
        <taxon>Nepetoideae</taxon>
        <taxon>Mentheae</taxon>
        <taxon>Salviinae</taxon>
        <taxon>Salvia</taxon>
        <taxon>Salvia subgen. Calosphace</taxon>
    </lineage>
</organism>
<feature type="region of interest" description="Disordered" evidence="2">
    <location>
        <begin position="584"/>
        <end position="616"/>
    </location>
</feature>
<dbReference type="InterPro" id="IPR036412">
    <property type="entry name" value="HAD-like_sf"/>
</dbReference>
<reference evidence="4 5" key="1">
    <citation type="submission" date="2024-06" db="EMBL/GenBank/DDBJ databases">
        <title>A chromosome level genome sequence of Diviner's sage (Salvia divinorum).</title>
        <authorList>
            <person name="Ford S.A."/>
            <person name="Ro D.-K."/>
            <person name="Ness R.W."/>
            <person name="Phillips M.A."/>
        </authorList>
    </citation>
    <scope>NUCLEOTIDE SEQUENCE [LARGE SCALE GENOMIC DNA]</scope>
    <source>
        <strain evidence="4">SAF-2024a</strain>
        <tissue evidence="4">Leaf</tissue>
    </source>
</reference>
<dbReference type="InterPro" id="IPR031315">
    <property type="entry name" value="LNS2/PITP"/>
</dbReference>
<feature type="compositionally biased region" description="Polar residues" evidence="2">
    <location>
        <begin position="420"/>
        <end position="431"/>
    </location>
</feature>
<dbReference type="SMART" id="SM00775">
    <property type="entry name" value="LNS2"/>
    <property type="match status" value="1"/>
</dbReference>
<dbReference type="SUPFAM" id="SSF56784">
    <property type="entry name" value="HAD-like"/>
    <property type="match status" value="1"/>
</dbReference>
<dbReference type="Proteomes" id="UP001567538">
    <property type="component" value="Unassembled WGS sequence"/>
</dbReference>
<dbReference type="PANTHER" id="PTHR12181">
    <property type="entry name" value="LIPIN"/>
    <property type="match status" value="1"/>
</dbReference>
<dbReference type="InterPro" id="IPR026058">
    <property type="entry name" value="LIPIN"/>
</dbReference>
<comment type="similarity">
    <text evidence="1">Belongs to the lipin family.</text>
</comment>
<dbReference type="InterPro" id="IPR007651">
    <property type="entry name" value="Lipin_N"/>
</dbReference>
<keyword evidence="5" id="KW-1185">Reference proteome</keyword>
<dbReference type="AlphaFoldDB" id="A0ABD1GS60"/>
<gene>
    <name evidence="4" type="ORF">AAHA92_23503</name>
</gene>
<feature type="domain" description="LNS2/PITP" evidence="3">
    <location>
        <begin position="708"/>
        <end position="866"/>
    </location>
</feature>
<evidence type="ECO:0000313" key="5">
    <source>
        <dbReference type="Proteomes" id="UP001567538"/>
    </source>
</evidence>
<accession>A0ABD1GS60</accession>
<name>A0ABD1GS60_SALDI</name>
<feature type="region of interest" description="Disordered" evidence="2">
    <location>
        <begin position="96"/>
        <end position="121"/>
    </location>
</feature>
<dbReference type="GO" id="GO:0008195">
    <property type="term" value="F:phosphatidate phosphatase activity"/>
    <property type="evidence" value="ECO:0007669"/>
    <property type="project" value="UniProtKB-EC"/>
</dbReference>
<dbReference type="EMBL" id="JBEAFC010000008">
    <property type="protein sequence ID" value="KAL1546976.1"/>
    <property type="molecule type" value="Genomic_DNA"/>
</dbReference>